<keyword evidence="3" id="KW-1185">Reference proteome</keyword>
<evidence type="ECO:0000313" key="3">
    <source>
        <dbReference type="Proteomes" id="UP000281553"/>
    </source>
</evidence>
<feature type="transmembrane region" description="Helical" evidence="1">
    <location>
        <begin position="12"/>
        <end position="29"/>
    </location>
</feature>
<evidence type="ECO:0000313" key="2">
    <source>
        <dbReference type="EMBL" id="VDN09759.1"/>
    </source>
</evidence>
<dbReference type="Proteomes" id="UP000281553">
    <property type="component" value="Unassembled WGS sequence"/>
</dbReference>
<gene>
    <name evidence="2" type="ORF">DILT_LOCUS5590</name>
</gene>
<keyword evidence="1" id="KW-0812">Transmembrane</keyword>
<evidence type="ECO:0008006" key="4">
    <source>
        <dbReference type="Google" id="ProtNLM"/>
    </source>
</evidence>
<organism evidence="2 3">
    <name type="scientific">Dibothriocephalus latus</name>
    <name type="common">Fish tapeworm</name>
    <name type="synonym">Diphyllobothrium latum</name>
    <dbReference type="NCBI Taxonomy" id="60516"/>
    <lineage>
        <taxon>Eukaryota</taxon>
        <taxon>Metazoa</taxon>
        <taxon>Spiralia</taxon>
        <taxon>Lophotrochozoa</taxon>
        <taxon>Platyhelminthes</taxon>
        <taxon>Cestoda</taxon>
        <taxon>Eucestoda</taxon>
        <taxon>Diphyllobothriidea</taxon>
        <taxon>Diphyllobothriidae</taxon>
        <taxon>Dibothriocephalus</taxon>
    </lineage>
</organism>
<keyword evidence="1" id="KW-0472">Membrane</keyword>
<feature type="transmembrane region" description="Helical" evidence="1">
    <location>
        <begin position="189"/>
        <end position="210"/>
    </location>
</feature>
<protein>
    <recommendedName>
        <fullName evidence="4">G-protein coupled receptors family 1 profile domain-containing protein</fullName>
    </recommendedName>
</protein>
<dbReference type="SUPFAM" id="SSF81321">
    <property type="entry name" value="Family A G protein-coupled receptor-like"/>
    <property type="match status" value="1"/>
</dbReference>
<feature type="transmembrane region" description="Helical" evidence="1">
    <location>
        <begin position="87"/>
        <end position="107"/>
    </location>
</feature>
<feature type="transmembrane region" description="Helical" evidence="1">
    <location>
        <begin position="146"/>
        <end position="169"/>
    </location>
</feature>
<evidence type="ECO:0000256" key="1">
    <source>
        <dbReference type="SAM" id="Phobius"/>
    </source>
</evidence>
<feature type="transmembrane region" description="Helical" evidence="1">
    <location>
        <begin position="50"/>
        <end position="67"/>
    </location>
</feature>
<proteinExistence type="predicted"/>
<sequence>MGILWMGRSVLTMLRTWIAVWIGFQRCLLTVRPSTTRCCNVGLRRPGCRVFSIFTITVLLFNLPGLLNRILLKCNREDSRLLLLHKVHALVSNFVIYVLPLCLLGFFSQRIYVRTHKLIDLYRHRPPPMPGTVTRIRLFCLHMTKLLLVFMFTYVVLAVPALFQMIYYLLKMLRREDWRLVRLPRGVKITSSVCWCAISTLDLMIFCLFWPPFRRRAIDCVRGCCPIFVQNT</sequence>
<name>A0A3P7NK54_DIBLA</name>
<dbReference type="Gene3D" id="1.20.1070.10">
    <property type="entry name" value="Rhodopsin 7-helix transmembrane proteins"/>
    <property type="match status" value="1"/>
</dbReference>
<dbReference type="EMBL" id="UYRU01047723">
    <property type="protein sequence ID" value="VDN09759.1"/>
    <property type="molecule type" value="Genomic_DNA"/>
</dbReference>
<keyword evidence="1" id="KW-1133">Transmembrane helix</keyword>
<accession>A0A3P7NK54</accession>
<dbReference type="AlphaFoldDB" id="A0A3P7NK54"/>
<reference evidence="2 3" key="1">
    <citation type="submission" date="2018-11" db="EMBL/GenBank/DDBJ databases">
        <authorList>
            <consortium name="Pathogen Informatics"/>
        </authorList>
    </citation>
    <scope>NUCLEOTIDE SEQUENCE [LARGE SCALE GENOMIC DNA]</scope>
</reference>